<keyword evidence="6" id="KW-1185">Reference proteome</keyword>
<sequence length="196" mass="22440">MEVSSLQTSKGPPMSSAQVTTVKPVLEPERYMSGNDLQRRHNISILDFCQSTFLQDTDDTTQILDVGSGTGDFTRDCLLPRCLPCRRIIGVDCSWDMVEYARRHSSHEKLEYHLLDIDSDVTDFVRCHGRFSRVYSFYCLHWLKDPAVALKNIAELLTHDGECLLAFSACHWPGAVWTLLAKMERWAKYSDVSKFQ</sequence>
<reference evidence="5 6" key="1">
    <citation type="journal article" date="2020" name="Cell">
        <title>Large-Scale Comparative Analyses of Tick Genomes Elucidate Their Genetic Diversity and Vector Capacities.</title>
        <authorList>
            <consortium name="Tick Genome and Microbiome Consortium (TIGMIC)"/>
            <person name="Jia N."/>
            <person name="Wang J."/>
            <person name="Shi W."/>
            <person name="Du L."/>
            <person name="Sun Y."/>
            <person name="Zhan W."/>
            <person name="Jiang J.F."/>
            <person name="Wang Q."/>
            <person name="Zhang B."/>
            <person name="Ji P."/>
            <person name="Bell-Sakyi L."/>
            <person name="Cui X.M."/>
            <person name="Yuan T.T."/>
            <person name="Jiang B.G."/>
            <person name="Yang W.F."/>
            <person name="Lam T.T."/>
            <person name="Chang Q.C."/>
            <person name="Ding S.J."/>
            <person name="Wang X.J."/>
            <person name="Zhu J.G."/>
            <person name="Ruan X.D."/>
            <person name="Zhao L."/>
            <person name="Wei J.T."/>
            <person name="Ye R.Z."/>
            <person name="Que T.C."/>
            <person name="Du C.H."/>
            <person name="Zhou Y.H."/>
            <person name="Cheng J.X."/>
            <person name="Dai P.F."/>
            <person name="Guo W.B."/>
            <person name="Han X.H."/>
            <person name="Huang E.J."/>
            <person name="Li L.F."/>
            <person name="Wei W."/>
            <person name="Gao Y.C."/>
            <person name="Liu J.Z."/>
            <person name="Shao H.Z."/>
            <person name="Wang X."/>
            <person name="Wang C.C."/>
            <person name="Yang T.C."/>
            <person name="Huo Q.B."/>
            <person name="Li W."/>
            <person name="Chen H.Y."/>
            <person name="Chen S.E."/>
            <person name="Zhou L.G."/>
            <person name="Ni X.B."/>
            <person name="Tian J.H."/>
            <person name="Sheng Y."/>
            <person name="Liu T."/>
            <person name="Pan Y.S."/>
            <person name="Xia L.Y."/>
            <person name="Li J."/>
            <person name="Zhao F."/>
            <person name="Cao W.C."/>
        </authorList>
    </citation>
    <scope>NUCLEOTIDE SEQUENCE [LARGE SCALE GENOMIC DNA]</scope>
    <source>
        <strain evidence="5">HaeL-2018</strain>
    </source>
</reference>
<evidence type="ECO:0000256" key="1">
    <source>
        <dbReference type="ARBA" id="ARBA00022603"/>
    </source>
</evidence>
<protein>
    <recommendedName>
        <fullName evidence="4">Methyltransferase domain-containing protein</fullName>
    </recommendedName>
</protein>
<keyword evidence="2" id="KW-0808">Transferase</keyword>
<dbReference type="AlphaFoldDB" id="A0A9J6GQB8"/>
<dbReference type="VEuPathDB" id="VectorBase:HLOH_041523"/>
<dbReference type="OrthoDB" id="6483039at2759"/>
<dbReference type="SUPFAM" id="SSF53335">
    <property type="entry name" value="S-adenosyl-L-methionine-dependent methyltransferases"/>
    <property type="match status" value="1"/>
</dbReference>
<proteinExistence type="predicted"/>
<dbReference type="PANTHER" id="PTHR43861">
    <property type="entry name" value="TRANS-ACONITATE 2-METHYLTRANSFERASE-RELATED"/>
    <property type="match status" value="1"/>
</dbReference>
<evidence type="ECO:0000256" key="2">
    <source>
        <dbReference type="ARBA" id="ARBA00022679"/>
    </source>
</evidence>
<accession>A0A9J6GQB8</accession>
<dbReference type="InterPro" id="IPR029063">
    <property type="entry name" value="SAM-dependent_MTases_sf"/>
</dbReference>
<dbReference type="Gene3D" id="3.40.50.150">
    <property type="entry name" value="Vaccinia Virus protein VP39"/>
    <property type="match status" value="1"/>
</dbReference>
<gene>
    <name evidence="5" type="ORF">HPB48_001516</name>
</gene>
<feature type="compositionally biased region" description="Polar residues" evidence="3">
    <location>
        <begin position="1"/>
        <end position="21"/>
    </location>
</feature>
<keyword evidence="1" id="KW-0489">Methyltransferase</keyword>
<comment type="caution">
    <text evidence="5">The sequence shown here is derived from an EMBL/GenBank/DDBJ whole genome shotgun (WGS) entry which is preliminary data.</text>
</comment>
<evidence type="ECO:0000259" key="4">
    <source>
        <dbReference type="Pfam" id="PF13649"/>
    </source>
</evidence>
<name>A0A9J6GQB8_HAELO</name>
<dbReference type="Proteomes" id="UP000821853">
    <property type="component" value="Chromosome 8"/>
</dbReference>
<dbReference type="EMBL" id="JABSTR010000010">
    <property type="protein sequence ID" value="KAH9380710.1"/>
    <property type="molecule type" value="Genomic_DNA"/>
</dbReference>
<dbReference type="CDD" id="cd02440">
    <property type="entry name" value="AdoMet_MTases"/>
    <property type="match status" value="1"/>
</dbReference>
<dbReference type="InterPro" id="IPR041698">
    <property type="entry name" value="Methyltransf_25"/>
</dbReference>
<dbReference type="OMA" id="MERWAKY"/>
<feature type="region of interest" description="Disordered" evidence="3">
    <location>
        <begin position="1"/>
        <end position="25"/>
    </location>
</feature>
<dbReference type="PANTHER" id="PTHR43861:SF1">
    <property type="entry name" value="TRANS-ACONITATE 2-METHYLTRANSFERASE"/>
    <property type="match status" value="1"/>
</dbReference>
<evidence type="ECO:0000313" key="6">
    <source>
        <dbReference type="Proteomes" id="UP000821853"/>
    </source>
</evidence>
<evidence type="ECO:0000313" key="5">
    <source>
        <dbReference type="EMBL" id="KAH9380710.1"/>
    </source>
</evidence>
<evidence type="ECO:0000256" key="3">
    <source>
        <dbReference type="SAM" id="MobiDB-lite"/>
    </source>
</evidence>
<dbReference type="Pfam" id="PF13649">
    <property type="entry name" value="Methyltransf_25"/>
    <property type="match status" value="1"/>
</dbReference>
<dbReference type="GO" id="GO:0032259">
    <property type="term" value="P:methylation"/>
    <property type="evidence" value="ECO:0007669"/>
    <property type="project" value="UniProtKB-KW"/>
</dbReference>
<organism evidence="5 6">
    <name type="scientific">Haemaphysalis longicornis</name>
    <name type="common">Bush tick</name>
    <dbReference type="NCBI Taxonomy" id="44386"/>
    <lineage>
        <taxon>Eukaryota</taxon>
        <taxon>Metazoa</taxon>
        <taxon>Ecdysozoa</taxon>
        <taxon>Arthropoda</taxon>
        <taxon>Chelicerata</taxon>
        <taxon>Arachnida</taxon>
        <taxon>Acari</taxon>
        <taxon>Parasitiformes</taxon>
        <taxon>Ixodida</taxon>
        <taxon>Ixodoidea</taxon>
        <taxon>Ixodidae</taxon>
        <taxon>Haemaphysalinae</taxon>
        <taxon>Haemaphysalis</taxon>
    </lineage>
</organism>
<dbReference type="GO" id="GO:0008168">
    <property type="term" value="F:methyltransferase activity"/>
    <property type="evidence" value="ECO:0007669"/>
    <property type="project" value="UniProtKB-KW"/>
</dbReference>
<feature type="domain" description="Methyltransferase" evidence="4">
    <location>
        <begin position="63"/>
        <end position="161"/>
    </location>
</feature>